<feature type="domain" description="Peptidase M16 C-terminal" evidence="4">
    <location>
        <begin position="640"/>
        <end position="832"/>
    </location>
</feature>
<dbReference type="PROSITE" id="PS51257">
    <property type="entry name" value="PROKAR_LIPOPROTEIN"/>
    <property type="match status" value="1"/>
</dbReference>
<dbReference type="Pfam" id="PF05193">
    <property type="entry name" value="Peptidase_M16_C"/>
    <property type="match status" value="2"/>
</dbReference>
<protein>
    <submittedName>
        <fullName evidence="5">Insulinase family protein</fullName>
    </submittedName>
</protein>
<accession>A0A975DIC4</accession>
<organism evidence="5 6">
    <name type="scientific">Pseudoalteromonas xiamenensis</name>
    <dbReference type="NCBI Taxonomy" id="882626"/>
    <lineage>
        <taxon>Bacteria</taxon>
        <taxon>Pseudomonadati</taxon>
        <taxon>Pseudomonadota</taxon>
        <taxon>Gammaproteobacteria</taxon>
        <taxon>Alteromonadales</taxon>
        <taxon>Pseudoalteromonadaceae</taxon>
        <taxon>Pseudoalteromonas</taxon>
    </lineage>
</organism>
<dbReference type="Pfam" id="PF00675">
    <property type="entry name" value="Peptidase_M16"/>
    <property type="match status" value="2"/>
</dbReference>
<proteinExistence type="inferred from homology"/>
<name>A0A975DIC4_9GAMM</name>
<dbReference type="PANTHER" id="PTHR11851">
    <property type="entry name" value="METALLOPROTEASE"/>
    <property type="match status" value="1"/>
</dbReference>
<evidence type="ECO:0000256" key="2">
    <source>
        <dbReference type="SAM" id="SignalP"/>
    </source>
</evidence>
<dbReference type="InterPro" id="IPR050361">
    <property type="entry name" value="MPP/UQCRC_Complex"/>
</dbReference>
<gene>
    <name evidence="5" type="ORF">J5O05_06105</name>
</gene>
<feature type="signal peptide" evidence="2">
    <location>
        <begin position="1"/>
        <end position="20"/>
    </location>
</feature>
<evidence type="ECO:0000313" key="5">
    <source>
        <dbReference type="EMBL" id="QTH72406.1"/>
    </source>
</evidence>
<keyword evidence="2" id="KW-0732">Signal</keyword>
<evidence type="ECO:0000259" key="3">
    <source>
        <dbReference type="Pfam" id="PF00675"/>
    </source>
</evidence>
<evidence type="ECO:0000259" key="4">
    <source>
        <dbReference type="Pfam" id="PF05193"/>
    </source>
</evidence>
<sequence>MNFKLLATSMAVALALSGCATTKNNEASQTAAVASNNKVFSQDYVLEELDNGLRVMVVKTDYPDVVSLQIPVSVGSRNEVEAGKTGFAHFFEHMMFKGSKKFPQDVYSDILKNSGVDNRAYTTNDYTNYHLNFSKEHLDKVLEIQADIFQDLTYSEEQFRTEALTVKGEYLKNNASPVRKLLSAVRKEAFDKHTYKHTTMGFFEDIEAMPDQMAYGQEFFKHFYKPENVSLVIVGDVDPKETIAMVKKHWGAWKKGNYSVDIPKEPKQAAPRYVHEKYDGLPGHWLLVSYKGTPWIPTKKDRSALDLISQLYFSENSELYQELVVEKQIASQMFTYNPETKDTGLLHVFVKVDKESDLAVARDAINRTYAKARTELVSEEKLAALKSNLKYSFINGLDSSQAIADVLASYMHFERNPEVINELYASSDAVTAEDIRRIANEYFVDSSRTTVTMSALDKVAGFDKEVSLENLVAQASKPTERHFKVLDKSNASPLVDVNFLFYTGAAADPKGKKGVAALTAAMIAKGGSQTKSFKEIQKALYPIAGSFSYQIDKEMLSFRGRVHKDNADKWYALVSEQLLNPGFREDDFNRLKKELIDNIKSGLKASNDEELGKEVLYSALYQGHPYASYNLGDLSDLEALTLDDVKAFYRAELTQAKLNLGITGALNSDVKAKMLTDLARLPQGNEARLSVPDAPVLKGKHATIVEKSAQSTAVSFGFPIDTVRSSKDWTALWLVRSYFGEHRSSNSFLYQRIRQVRGMNYGDYAYIEYFPRGMFQTKPDANLGRSEQIFQVWLRPLRSNNDAQFASRVALFELDKLIKDGMSSSDFEATRNFLTNFVPQLVASQDRQLGYALDSEFYNTESFVEYVRKQLASLTVEDVNRVIRENLQTENMHYVFITGDAKDMQARLAKEQTSPMTYNTEKPAELVTEDTEIAKYPLGIPAKNIEVMNVEDVFK</sequence>
<dbReference type="EMBL" id="CP072133">
    <property type="protein sequence ID" value="QTH72406.1"/>
    <property type="molecule type" value="Genomic_DNA"/>
</dbReference>
<feature type="chain" id="PRO_5036879837" evidence="2">
    <location>
        <begin position="21"/>
        <end position="955"/>
    </location>
</feature>
<feature type="domain" description="Peptidase M16 C-terminal" evidence="4">
    <location>
        <begin position="217"/>
        <end position="389"/>
    </location>
</feature>
<dbReference type="SUPFAM" id="SSF63411">
    <property type="entry name" value="LuxS/MPP-like metallohydrolase"/>
    <property type="match status" value="4"/>
</dbReference>
<dbReference type="Gene3D" id="3.30.830.10">
    <property type="entry name" value="Metalloenzyme, LuxS/M16 peptidase-like"/>
    <property type="match status" value="4"/>
</dbReference>
<comment type="similarity">
    <text evidence="1">Belongs to the peptidase M16 family.</text>
</comment>
<dbReference type="Proteomes" id="UP000664904">
    <property type="component" value="Chromosome"/>
</dbReference>
<keyword evidence="6" id="KW-1185">Reference proteome</keyword>
<dbReference type="InterPro" id="IPR011249">
    <property type="entry name" value="Metalloenz_LuxS/M16"/>
</dbReference>
<dbReference type="GO" id="GO:0046872">
    <property type="term" value="F:metal ion binding"/>
    <property type="evidence" value="ECO:0007669"/>
    <property type="project" value="InterPro"/>
</dbReference>
<evidence type="ECO:0000313" key="6">
    <source>
        <dbReference type="Proteomes" id="UP000664904"/>
    </source>
</evidence>
<dbReference type="InterPro" id="IPR007863">
    <property type="entry name" value="Peptidase_M16_C"/>
</dbReference>
<reference evidence="5" key="1">
    <citation type="submission" date="2021-03" db="EMBL/GenBank/DDBJ databases">
        <title>Complete Genome of Pseudoalteromonas xiamenensis STKMTI.2, a new potential marine bacterium producing anti-Vibrio compounds.</title>
        <authorList>
            <person name="Handayani D.P."/>
            <person name="Isnansetyo A."/>
            <person name="Istiqomah I."/>
            <person name="Jumina J."/>
        </authorList>
    </citation>
    <scope>NUCLEOTIDE SEQUENCE</scope>
    <source>
        <strain evidence="5">STKMTI.2</strain>
    </source>
</reference>
<dbReference type="RefSeq" id="WP_208844031.1">
    <property type="nucleotide sequence ID" value="NZ_CP072133.1"/>
</dbReference>
<evidence type="ECO:0000256" key="1">
    <source>
        <dbReference type="ARBA" id="ARBA00007261"/>
    </source>
</evidence>
<dbReference type="InterPro" id="IPR011765">
    <property type="entry name" value="Pept_M16_N"/>
</dbReference>
<dbReference type="AlphaFoldDB" id="A0A975DIC4"/>
<feature type="domain" description="Peptidase M16 N-terminal" evidence="3">
    <location>
        <begin position="55"/>
        <end position="200"/>
    </location>
</feature>
<dbReference type="PANTHER" id="PTHR11851:SF49">
    <property type="entry name" value="MITOCHONDRIAL-PROCESSING PEPTIDASE SUBUNIT ALPHA"/>
    <property type="match status" value="1"/>
</dbReference>
<feature type="domain" description="Peptidase M16 N-terminal" evidence="3">
    <location>
        <begin position="489"/>
        <end position="628"/>
    </location>
</feature>
<dbReference type="KEGG" id="pxi:J5O05_06105"/>